<comment type="caution">
    <text evidence="2">The sequence shown here is derived from an EMBL/GenBank/DDBJ whole genome shotgun (WGS) entry which is preliminary data.</text>
</comment>
<protein>
    <recommendedName>
        <fullName evidence="4">Tubulin polyglutamylase complex subunit 2</fullName>
    </recommendedName>
</protein>
<gene>
    <name evidence="2" type="ORF">GSLYS_00000266001</name>
</gene>
<evidence type="ECO:0008006" key="4">
    <source>
        <dbReference type="Google" id="ProtNLM"/>
    </source>
</evidence>
<dbReference type="PANTHER" id="PTHR31854:SF2">
    <property type="entry name" value="TUBULIN POLYGLUTAMYLASE COMPLEX SUBUNIT 2"/>
    <property type="match status" value="1"/>
</dbReference>
<evidence type="ECO:0000256" key="1">
    <source>
        <dbReference type="SAM" id="MobiDB-lite"/>
    </source>
</evidence>
<sequence length="321" mass="36068">MDDIKPYSYLDQLTFNIISYLEKKPGICQVKNEVKAPAERPAVHLWEQKQSLLLPDDLKNFYLTSNGFHLSWSVKMDNLTIPVGNMNINPLSQLTPLDAASDEGAHLTPSLWDLNMEKEVKGRKLPNFTSSKIFQLDGCQGYGKVCLVYNESQNGESQHENDDEVESGVMMSTSDFVTELWFLDRSLRWHYMCPSFQAYYRLMLMHLGLPHWQFAFTDIGLPPISKQWFNMFAPIRLELDIEGAVNVPSEHNTTGKGMSSPLDLNKVFKGKNDRKKLPPTQAGSGTAVPKKKPPVTSARSASSLGKQVAPSSSQINVKSNK</sequence>
<dbReference type="AlphaFoldDB" id="A0AAV2GXB9"/>
<feature type="region of interest" description="Disordered" evidence="1">
    <location>
        <begin position="270"/>
        <end position="321"/>
    </location>
</feature>
<dbReference type="InterPro" id="IPR037883">
    <property type="entry name" value="Knr4/Smi1-like_sf"/>
</dbReference>
<dbReference type="Proteomes" id="UP001497497">
    <property type="component" value="Unassembled WGS sequence"/>
</dbReference>
<dbReference type="SUPFAM" id="SSF160631">
    <property type="entry name" value="SMI1/KNR4-like"/>
    <property type="match status" value="1"/>
</dbReference>
<reference evidence="2 3" key="1">
    <citation type="submission" date="2024-04" db="EMBL/GenBank/DDBJ databases">
        <authorList>
            <consortium name="Genoscope - CEA"/>
            <person name="William W."/>
        </authorList>
    </citation>
    <scope>NUCLEOTIDE SEQUENCE [LARGE SCALE GENOMIC DNA]</scope>
</reference>
<feature type="compositionally biased region" description="Polar residues" evidence="1">
    <location>
        <begin position="297"/>
        <end position="321"/>
    </location>
</feature>
<dbReference type="InterPro" id="IPR039231">
    <property type="entry name" value="TPGS2"/>
</dbReference>
<evidence type="ECO:0000313" key="3">
    <source>
        <dbReference type="Proteomes" id="UP001497497"/>
    </source>
</evidence>
<organism evidence="2 3">
    <name type="scientific">Lymnaea stagnalis</name>
    <name type="common">Great pond snail</name>
    <name type="synonym">Helix stagnalis</name>
    <dbReference type="NCBI Taxonomy" id="6523"/>
    <lineage>
        <taxon>Eukaryota</taxon>
        <taxon>Metazoa</taxon>
        <taxon>Spiralia</taxon>
        <taxon>Lophotrochozoa</taxon>
        <taxon>Mollusca</taxon>
        <taxon>Gastropoda</taxon>
        <taxon>Heterobranchia</taxon>
        <taxon>Euthyneura</taxon>
        <taxon>Panpulmonata</taxon>
        <taxon>Hygrophila</taxon>
        <taxon>Lymnaeoidea</taxon>
        <taxon>Lymnaeidae</taxon>
        <taxon>Lymnaea</taxon>
    </lineage>
</organism>
<evidence type="ECO:0000313" key="2">
    <source>
        <dbReference type="EMBL" id="CAL1526089.1"/>
    </source>
</evidence>
<accession>A0AAV2GXB9</accession>
<keyword evidence="3" id="KW-1185">Reference proteome</keyword>
<proteinExistence type="predicted"/>
<dbReference type="PANTHER" id="PTHR31854">
    <property type="entry name" value="TUBULIN POLYGLUTAMYLASE COMPLEX SUBUNIT 2"/>
    <property type="match status" value="1"/>
</dbReference>
<dbReference type="EMBL" id="CAXITT010000002">
    <property type="protein sequence ID" value="CAL1526089.1"/>
    <property type="molecule type" value="Genomic_DNA"/>
</dbReference>
<name>A0AAV2GXB9_LYMST</name>